<comment type="caution">
    <text evidence="2">The sequence shown here is derived from an EMBL/GenBank/DDBJ whole genome shotgun (WGS) entry which is preliminary data.</text>
</comment>
<organism evidence="2 3">
    <name type="scientific">Hesseltinella vesiculosa</name>
    <dbReference type="NCBI Taxonomy" id="101127"/>
    <lineage>
        <taxon>Eukaryota</taxon>
        <taxon>Fungi</taxon>
        <taxon>Fungi incertae sedis</taxon>
        <taxon>Mucoromycota</taxon>
        <taxon>Mucoromycotina</taxon>
        <taxon>Mucoromycetes</taxon>
        <taxon>Mucorales</taxon>
        <taxon>Cunninghamellaceae</taxon>
        <taxon>Hesseltinella</taxon>
    </lineage>
</organism>
<dbReference type="AlphaFoldDB" id="A0A1X2G957"/>
<keyword evidence="3" id="KW-1185">Reference proteome</keyword>
<reference evidence="2 3" key="1">
    <citation type="submission" date="2016-07" db="EMBL/GenBank/DDBJ databases">
        <title>Pervasive Adenine N6-methylation of Active Genes in Fungi.</title>
        <authorList>
            <consortium name="DOE Joint Genome Institute"/>
            <person name="Mondo S.J."/>
            <person name="Dannebaum R.O."/>
            <person name="Kuo R.C."/>
            <person name="Labutti K."/>
            <person name="Haridas S."/>
            <person name="Kuo A."/>
            <person name="Salamov A."/>
            <person name="Ahrendt S.R."/>
            <person name="Lipzen A."/>
            <person name="Sullivan W."/>
            <person name="Andreopoulos W.B."/>
            <person name="Clum A."/>
            <person name="Lindquist E."/>
            <person name="Daum C."/>
            <person name="Ramamoorthy G.K."/>
            <person name="Gryganskyi A."/>
            <person name="Culley D."/>
            <person name="Magnuson J.K."/>
            <person name="James T.Y."/>
            <person name="O'Malley M.A."/>
            <person name="Stajich J.E."/>
            <person name="Spatafora J.W."/>
            <person name="Visel A."/>
            <person name="Grigoriev I.V."/>
        </authorList>
    </citation>
    <scope>NUCLEOTIDE SEQUENCE [LARGE SCALE GENOMIC DNA]</scope>
    <source>
        <strain evidence="2 3">NRRL 3301</strain>
    </source>
</reference>
<dbReference type="Proteomes" id="UP000242146">
    <property type="component" value="Unassembled WGS sequence"/>
</dbReference>
<name>A0A1X2G957_9FUNG</name>
<feature type="compositionally biased region" description="Polar residues" evidence="1">
    <location>
        <begin position="86"/>
        <end position="117"/>
    </location>
</feature>
<feature type="compositionally biased region" description="Basic residues" evidence="1">
    <location>
        <begin position="158"/>
        <end position="168"/>
    </location>
</feature>
<gene>
    <name evidence="2" type="ORF">DM01DRAFT_1395713</name>
</gene>
<accession>A0A1X2G957</accession>
<dbReference type="EMBL" id="MCGT01000030">
    <property type="protein sequence ID" value="ORX48258.1"/>
    <property type="molecule type" value="Genomic_DNA"/>
</dbReference>
<feature type="region of interest" description="Disordered" evidence="1">
    <location>
        <begin position="81"/>
        <end position="119"/>
    </location>
</feature>
<evidence type="ECO:0000313" key="2">
    <source>
        <dbReference type="EMBL" id="ORX48258.1"/>
    </source>
</evidence>
<dbReference type="OrthoDB" id="2275486at2759"/>
<proteinExistence type="predicted"/>
<sequence>MNITCPLCQQQFPAFDQRGFRNAGYTAHYNRCLEKLCQKPSPTEDKAVSRAIRFAKAIKRKLLPARPSLPLPKSLPLPMIPVPAQGPSSQEHLQRSLPNPTVHTSKVMPSSRHSSGTLPAPSYIVPTHLPMLSPHLTERPLSQDADQRQRREWIGSWPRRRHARRHRSPSPPPFTIPLSAAAFEPPGSLAAVLSTSLDTVPLTQGSVVDFNSVSPPSPSTVTTFPTSPALDDLGSFSPAPGISHWMSAVSSPLTFSTAPQANLSLDLMTSQAYHLSSPSTIAPLPARPHETLPHLLGHSTCCSLCFFSNGQHDPTCLMVQTNLADLTLQ</sequence>
<evidence type="ECO:0000256" key="1">
    <source>
        <dbReference type="SAM" id="MobiDB-lite"/>
    </source>
</evidence>
<protein>
    <submittedName>
        <fullName evidence="2">Uncharacterized protein</fullName>
    </submittedName>
</protein>
<feature type="region of interest" description="Disordered" evidence="1">
    <location>
        <begin position="139"/>
        <end position="172"/>
    </location>
</feature>
<evidence type="ECO:0000313" key="3">
    <source>
        <dbReference type="Proteomes" id="UP000242146"/>
    </source>
</evidence>